<feature type="transmembrane region" description="Helical" evidence="1">
    <location>
        <begin position="305"/>
        <end position="324"/>
    </location>
</feature>
<dbReference type="EMBL" id="UINC01001236">
    <property type="protein sequence ID" value="SUZ75181.1"/>
    <property type="molecule type" value="Genomic_DNA"/>
</dbReference>
<dbReference type="GO" id="GO:0016020">
    <property type="term" value="C:membrane"/>
    <property type="evidence" value="ECO:0007669"/>
    <property type="project" value="InterPro"/>
</dbReference>
<dbReference type="PRINTS" id="PR01165">
    <property type="entry name" value="CYCOXIDASEI"/>
</dbReference>
<sequence length="495" mass="49893">MTTTDETGSTGSTVLEEAVTSTDPTVLAKVWGFGGMTSVLLGAVAGLLVGFERLDLTSADLLGSADEVFQFWSAHRVALVLLGVLPALMTLATTVVPRQCGANTLVFPRAAALACWTWLVGAVLTVVGFLADGGLGTPGTGGQRQATALTLMGLLLAIAGLLLATVCVVTTIISGRSTGTGLRDLPFTSWTTLVSATIWGSMLPVLAANTVLAYVDLQGRPAVRFGAEDAIWEQLSWMFTHPAVYVLSLPVLGIALDVLSATTGTTQANRDVLLVATAAFGLLSFGAYAQSFFDTPGTPVMEEALYVVMAFAIVPVALAILGGVADTLRRGASNLGTRPPAEVVCALLSVLLIVAGTAVGALRVIAPLDLLGTSVTGAQFTLVVGGAVLGVGAGFQHWGDDLVGGPGARPGLNILGGLAVAGGVVLVGATDLISGLLGQSDFTGVDLATAGYPGSGVDGLNLVSMVGSLALVGGLVAWQASGILHLTAAKKASSA</sequence>
<protein>
    <recommendedName>
        <fullName evidence="2">Cytochrome oxidase subunit I profile domain-containing protein</fullName>
    </recommendedName>
</protein>
<dbReference type="GO" id="GO:0009060">
    <property type="term" value="P:aerobic respiration"/>
    <property type="evidence" value="ECO:0007669"/>
    <property type="project" value="InterPro"/>
</dbReference>
<reference evidence="3" key="1">
    <citation type="submission" date="2018-05" db="EMBL/GenBank/DDBJ databases">
        <authorList>
            <person name="Lanie J.A."/>
            <person name="Ng W.-L."/>
            <person name="Kazmierczak K.M."/>
            <person name="Andrzejewski T.M."/>
            <person name="Davidsen T.M."/>
            <person name="Wayne K.J."/>
            <person name="Tettelin H."/>
            <person name="Glass J.I."/>
            <person name="Rusch D."/>
            <person name="Podicherti R."/>
            <person name="Tsui H.-C.T."/>
            <person name="Winkler M.E."/>
        </authorList>
    </citation>
    <scope>NUCLEOTIDE SEQUENCE</scope>
</reference>
<keyword evidence="1" id="KW-0812">Transmembrane</keyword>
<dbReference type="InterPro" id="IPR023616">
    <property type="entry name" value="Cyt_c_oxase-like_su1_dom"/>
</dbReference>
<organism evidence="3">
    <name type="scientific">marine metagenome</name>
    <dbReference type="NCBI Taxonomy" id="408172"/>
    <lineage>
        <taxon>unclassified sequences</taxon>
        <taxon>metagenomes</taxon>
        <taxon>ecological metagenomes</taxon>
    </lineage>
</organism>
<feature type="domain" description="Cytochrome oxidase subunit I profile" evidence="2">
    <location>
        <begin position="9"/>
        <end position="476"/>
    </location>
</feature>
<feature type="transmembrane region" description="Helical" evidence="1">
    <location>
        <begin position="272"/>
        <end position="293"/>
    </location>
</feature>
<feature type="transmembrane region" description="Helical" evidence="1">
    <location>
        <begin position="30"/>
        <end position="51"/>
    </location>
</feature>
<keyword evidence="1" id="KW-1133">Transmembrane helix</keyword>
<feature type="transmembrane region" description="Helical" evidence="1">
    <location>
        <begin position="106"/>
        <end position="131"/>
    </location>
</feature>
<dbReference type="GO" id="GO:0022904">
    <property type="term" value="P:respiratory electron transport chain"/>
    <property type="evidence" value="ECO:0007669"/>
    <property type="project" value="TreeGrafter"/>
</dbReference>
<dbReference type="PANTHER" id="PTHR10422">
    <property type="entry name" value="CYTOCHROME C OXIDASE SUBUNIT 1"/>
    <property type="match status" value="1"/>
</dbReference>
<dbReference type="PANTHER" id="PTHR10422:SF29">
    <property type="entry name" value="CYTOCHROME C OXIDASE SUBUNIT 1 HOMOLOG, BACTEROID"/>
    <property type="match status" value="1"/>
</dbReference>
<evidence type="ECO:0000259" key="2">
    <source>
        <dbReference type="PROSITE" id="PS50855"/>
    </source>
</evidence>
<dbReference type="Gene3D" id="1.20.210.10">
    <property type="entry name" value="Cytochrome c oxidase-like, subunit I domain"/>
    <property type="match status" value="1"/>
</dbReference>
<gene>
    <name evidence="3" type="ORF">METZ01_LOCUS28035</name>
</gene>
<dbReference type="SUPFAM" id="SSF81442">
    <property type="entry name" value="Cytochrome c oxidase subunit I-like"/>
    <property type="match status" value="1"/>
</dbReference>
<dbReference type="GO" id="GO:0020037">
    <property type="term" value="F:heme binding"/>
    <property type="evidence" value="ECO:0007669"/>
    <property type="project" value="InterPro"/>
</dbReference>
<evidence type="ECO:0000313" key="3">
    <source>
        <dbReference type="EMBL" id="SUZ75181.1"/>
    </source>
</evidence>
<feature type="transmembrane region" description="Helical" evidence="1">
    <location>
        <begin position="151"/>
        <end position="173"/>
    </location>
</feature>
<feature type="transmembrane region" description="Helical" evidence="1">
    <location>
        <begin position="71"/>
        <end position="94"/>
    </location>
</feature>
<dbReference type="GO" id="GO:0004129">
    <property type="term" value="F:cytochrome-c oxidase activity"/>
    <property type="evidence" value="ECO:0007669"/>
    <property type="project" value="InterPro"/>
</dbReference>
<feature type="transmembrane region" description="Helical" evidence="1">
    <location>
        <begin position="411"/>
        <end position="437"/>
    </location>
</feature>
<evidence type="ECO:0000256" key="1">
    <source>
        <dbReference type="SAM" id="Phobius"/>
    </source>
</evidence>
<feature type="transmembrane region" description="Helical" evidence="1">
    <location>
        <begin position="193"/>
        <end position="215"/>
    </location>
</feature>
<dbReference type="GO" id="GO:0015990">
    <property type="term" value="P:electron transport coupled proton transport"/>
    <property type="evidence" value="ECO:0007669"/>
    <property type="project" value="TreeGrafter"/>
</dbReference>
<dbReference type="PROSITE" id="PS50855">
    <property type="entry name" value="COX1"/>
    <property type="match status" value="1"/>
</dbReference>
<feature type="transmembrane region" description="Helical" evidence="1">
    <location>
        <begin position="378"/>
        <end position="399"/>
    </location>
</feature>
<dbReference type="AlphaFoldDB" id="A0A381Q786"/>
<accession>A0A381Q786</accession>
<dbReference type="InterPro" id="IPR000883">
    <property type="entry name" value="Cyt_C_Oxase_1"/>
</dbReference>
<name>A0A381Q786_9ZZZZ</name>
<dbReference type="Pfam" id="PF00115">
    <property type="entry name" value="COX1"/>
    <property type="match status" value="1"/>
</dbReference>
<feature type="transmembrane region" description="Helical" evidence="1">
    <location>
        <begin position="235"/>
        <end position="260"/>
    </location>
</feature>
<feature type="transmembrane region" description="Helical" evidence="1">
    <location>
        <begin position="344"/>
        <end position="366"/>
    </location>
</feature>
<dbReference type="InterPro" id="IPR036927">
    <property type="entry name" value="Cyt_c_oxase-like_su1_sf"/>
</dbReference>
<proteinExistence type="predicted"/>
<keyword evidence="1" id="KW-0472">Membrane</keyword>
<feature type="transmembrane region" description="Helical" evidence="1">
    <location>
        <begin position="462"/>
        <end position="486"/>
    </location>
</feature>